<comment type="caution">
    <text evidence="1">The sequence shown here is derived from an EMBL/GenBank/DDBJ whole genome shotgun (WGS) entry which is preliminary data.</text>
</comment>
<keyword evidence="2" id="KW-1185">Reference proteome</keyword>
<proteinExistence type="predicted"/>
<reference evidence="2" key="1">
    <citation type="journal article" date="2023" name="Front. Plant Sci.">
        <title>Chromosomal-level genome assembly of Melastoma candidum provides insights into trichome evolution.</title>
        <authorList>
            <person name="Zhong Y."/>
            <person name="Wu W."/>
            <person name="Sun C."/>
            <person name="Zou P."/>
            <person name="Liu Y."/>
            <person name="Dai S."/>
            <person name="Zhou R."/>
        </authorList>
    </citation>
    <scope>NUCLEOTIDE SEQUENCE [LARGE SCALE GENOMIC DNA]</scope>
</reference>
<dbReference type="Proteomes" id="UP001057402">
    <property type="component" value="Chromosome 7"/>
</dbReference>
<organism evidence="1 2">
    <name type="scientific">Melastoma candidum</name>
    <dbReference type="NCBI Taxonomy" id="119954"/>
    <lineage>
        <taxon>Eukaryota</taxon>
        <taxon>Viridiplantae</taxon>
        <taxon>Streptophyta</taxon>
        <taxon>Embryophyta</taxon>
        <taxon>Tracheophyta</taxon>
        <taxon>Spermatophyta</taxon>
        <taxon>Magnoliopsida</taxon>
        <taxon>eudicotyledons</taxon>
        <taxon>Gunneridae</taxon>
        <taxon>Pentapetalae</taxon>
        <taxon>rosids</taxon>
        <taxon>malvids</taxon>
        <taxon>Myrtales</taxon>
        <taxon>Melastomataceae</taxon>
        <taxon>Melastomatoideae</taxon>
        <taxon>Melastomateae</taxon>
        <taxon>Melastoma</taxon>
    </lineage>
</organism>
<dbReference type="EMBL" id="CM042886">
    <property type="protein sequence ID" value="KAI4341045.1"/>
    <property type="molecule type" value="Genomic_DNA"/>
</dbReference>
<evidence type="ECO:0000313" key="2">
    <source>
        <dbReference type="Proteomes" id="UP001057402"/>
    </source>
</evidence>
<gene>
    <name evidence="1" type="ORF">MLD38_025818</name>
</gene>
<protein>
    <submittedName>
        <fullName evidence="1">Uncharacterized protein</fullName>
    </submittedName>
</protein>
<sequence length="122" mass="12579">MGDRRGCAIASMSSYVLGVDITGGAAEMQGSWRLQVGSRGEMAAWFSGRAEAEVCQYPEVGGMSPSARGIGAIGRQPCRDPAAAVKATGGDSCWAGETAVLLLAEGGSGHVHQLFEARQMGF</sequence>
<accession>A0ACB9P3G7</accession>
<evidence type="ECO:0000313" key="1">
    <source>
        <dbReference type="EMBL" id="KAI4341045.1"/>
    </source>
</evidence>
<name>A0ACB9P3G7_9MYRT</name>